<feature type="signal peptide" evidence="1">
    <location>
        <begin position="1"/>
        <end position="25"/>
    </location>
</feature>
<proteinExistence type="predicted"/>
<dbReference type="GO" id="GO:0005975">
    <property type="term" value="P:carbohydrate metabolic process"/>
    <property type="evidence" value="ECO:0007669"/>
    <property type="project" value="InterPro"/>
</dbReference>
<dbReference type="EMBL" id="CP045725">
    <property type="protein sequence ID" value="QGF23963.1"/>
    <property type="molecule type" value="Genomic_DNA"/>
</dbReference>
<dbReference type="AlphaFoldDB" id="A0A5Q2FFR7"/>
<dbReference type="KEGG" id="rain:Rai3103_10065"/>
<dbReference type="Proteomes" id="UP000386847">
    <property type="component" value="Chromosome"/>
</dbReference>
<name>A0A5Q2FFR7_9ACTN</name>
<evidence type="ECO:0008006" key="4">
    <source>
        <dbReference type="Google" id="ProtNLM"/>
    </source>
</evidence>
<evidence type="ECO:0000313" key="3">
    <source>
        <dbReference type="Proteomes" id="UP000386847"/>
    </source>
</evidence>
<gene>
    <name evidence="2" type="ORF">Rai3103_10065</name>
</gene>
<dbReference type="Gene3D" id="3.20.20.300">
    <property type="entry name" value="Glycoside hydrolase, family 3, N-terminal domain"/>
    <property type="match status" value="1"/>
</dbReference>
<reference evidence="2 3" key="1">
    <citation type="submission" date="2019-10" db="EMBL/GenBank/DDBJ databases">
        <title>Genomic analysis of Raineyella sp. CBA3103.</title>
        <authorList>
            <person name="Roh S.W."/>
        </authorList>
    </citation>
    <scope>NUCLEOTIDE SEQUENCE [LARGE SCALE GENOMIC DNA]</scope>
    <source>
        <strain evidence="2 3">CBA3103</strain>
    </source>
</reference>
<evidence type="ECO:0000313" key="2">
    <source>
        <dbReference type="EMBL" id="QGF23963.1"/>
    </source>
</evidence>
<sequence>MRRLGRRRAVVPVGLLVALGLTACAGPGAGSAGPVAPPLSPGMAGATAQAPAPVLPTGSGTPVVPGVPGVVPADSCRLVVEKMSPAELAGQLVMVGHDLKGATASGTAQLVASQHLGGVLLMNNSTAGVEAVRTVTDAIRADAGRTGKGLLITVDQEGVRCGGCQVPASRRCRRPPTRAGGHRTT</sequence>
<keyword evidence="1" id="KW-0732">Signal</keyword>
<accession>A0A5Q2FFR7</accession>
<keyword evidence="3" id="KW-1185">Reference proteome</keyword>
<dbReference type="GO" id="GO:0004553">
    <property type="term" value="F:hydrolase activity, hydrolyzing O-glycosyl compounds"/>
    <property type="evidence" value="ECO:0007669"/>
    <property type="project" value="InterPro"/>
</dbReference>
<dbReference type="PROSITE" id="PS51257">
    <property type="entry name" value="PROKAR_LIPOPROTEIN"/>
    <property type="match status" value="1"/>
</dbReference>
<organism evidence="2 3">
    <name type="scientific">Raineyella fluvialis</name>
    <dbReference type="NCBI Taxonomy" id="2662261"/>
    <lineage>
        <taxon>Bacteria</taxon>
        <taxon>Bacillati</taxon>
        <taxon>Actinomycetota</taxon>
        <taxon>Actinomycetes</taxon>
        <taxon>Propionibacteriales</taxon>
        <taxon>Propionibacteriaceae</taxon>
        <taxon>Raineyella</taxon>
    </lineage>
</organism>
<evidence type="ECO:0000256" key="1">
    <source>
        <dbReference type="SAM" id="SignalP"/>
    </source>
</evidence>
<protein>
    <recommendedName>
        <fullName evidence="4">Beta-N-acetylhexosaminidase</fullName>
    </recommendedName>
</protein>
<dbReference type="RefSeq" id="WP_153572492.1">
    <property type="nucleotide sequence ID" value="NZ_CP045725.1"/>
</dbReference>
<dbReference type="InterPro" id="IPR036962">
    <property type="entry name" value="Glyco_hydro_3_N_sf"/>
</dbReference>
<feature type="chain" id="PRO_5024428429" description="Beta-N-acetylhexosaminidase" evidence="1">
    <location>
        <begin position="26"/>
        <end position="185"/>
    </location>
</feature>